<accession>A0ACB9FCV6</accession>
<proteinExistence type="predicted"/>
<comment type="caution">
    <text evidence="1">The sequence shown here is derived from an EMBL/GenBank/DDBJ whole genome shotgun (WGS) entry which is preliminary data.</text>
</comment>
<evidence type="ECO:0000313" key="2">
    <source>
        <dbReference type="Proteomes" id="UP001055879"/>
    </source>
</evidence>
<protein>
    <submittedName>
        <fullName evidence="1">Uncharacterized protein</fullName>
    </submittedName>
</protein>
<reference evidence="1 2" key="2">
    <citation type="journal article" date="2022" name="Mol. Ecol. Resour.">
        <title>The genomes of chicory, endive, great burdock and yacon provide insights into Asteraceae paleo-polyploidization history and plant inulin production.</title>
        <authorList>
            <person name="Fan W."/>
            <person name="Wang S."/>
            <person name="Wang H."/>
            <person name="Wang A."/>
            <person name="Jiang F."/>
            <person name="Liu H."/>
            <person name="Zhao H."/>
            <person name="Xu D."/>
            <person name="Zhang Y."/>
        </authorList>
    </citation>
    <scope>NUCLEOTIDE SEQUENCE [LARGE SCALE GENOMIC DNA]</scope>
    <source>
        <strain evidence="2">cv. Niubang</strain>
    </source>
</reference>
<evidence type="ECO:0000313" key="1">
    <source>
        <dbReference type="EMBL" id="KAI3768934.1"/>
    </source>
</evidence>
<organism evidence="1 2">
    <name type="scientific">Arctium lappa</name>
    <name type="common">Greater burdock</name>
    <name type="synonym">Lappa major</name>
    <dbReference type="NCBI Taxonomy" id="4217"/>
    <lineage>
        <taxon>Eukaryota</taxon>
        <taxon>Viridiplantae</taxon>
        <taxon>Streptophyta</taxon>
        <taxon>Embryophyta</taxon>
        <taxon>Tracheophyta</taxon>
        <taxon>Spermatophyta</taxon>
        <taxon>Magnoliopsida</taxon>
        <taxon>eudicotyledons</taxon>
        <taxon>Gunneridae</taxon>
        <taxon>Pentapetalae</taxon>
        <taxon>asterids</taxon>
        <taxon>campanulids</taxon>
        <taxon>Asterales</taxon>
        <taxon>Asteraceae</taxon>
        <taxon>Carduoideae</taxon>
        <taxon>Cardueae</taxon>
        <taxon>Arctiinae</taxon>
        <taxon>Arctium</taxon>
    </lineage>
</organism>
<reference evidence="2" key="1">
    <citation type="journal article" date="2022" name="Mol. Ecol. Resour.">
        <title>The genomes of chicory, endive, great burdock and yacon provide insights into Asteraceae palaeo-polyploidization history and plant inulin production.</title>
        <authorList>
            <person name="Fan W."/>
            <person name="Wang S."/>
            <person name="Wang H."/>
            <person name="Wang A."/>
            <person name="Jiang F."/>
            <person name="Liu H."/>
            <person name="Zhao H."/>
            <person name="Xu D."/>
            <person name="Zhang Y."/>
        </authorList>
    </citation>
    <scope>NUCLEOTIDE SEQUENCE [LARGE SCALE GENOMIC DNA]</scope>
    <source>
        <strain evidence="2">cv. Niubang</strain>
    </source>
</reference>
<dbReference type="EMBL" id="CM042047">
    <property type="protein sequence ID" value="KAI3768934.1"/>
    <property type="molecule type" value="Genomic_DNA"/>
</dbReference>
<dbReference type="Proteomes" id="UP001055879">
    <property type="component" value="Linkage Group LG01"/>
</dbReference>
<gene>
    <name evidence="1" type="ORF">L6452_00030</name>
</gene>
<sequence length="110" mass="12267">MPALYGPEKAKNEFKTLEGFVRTFFKEYESTNSRAASYYEGGGFGSSSFGSGLSTEYRGGFKKFLSDIENEEIDQSVAFFLLEINRLLGSFVRCSSFKTLIVGQIQAILL</sequence>
<name>A0ACB9FCV6_ARCLA</name>
<keyword evidence="2" id="KW-1185">Reference proteome</keyword>